<organism evidence="3 4">
    <name type="scientific">Trichonephila inaurata madagascariensis</name>
    <dbReference type="NCBI Taxonomy" id="2747483"/>
    <lineage>
        <taxon>Eukaryota</taxon>
        <taxon>Metazoa</taxon>
        <taxon>Ecdysozoa</taxon>
        <taxon>Arthropoda</taxon>
        <taxon>Chelicerata</taxon>
        <taxon>Arachnida</taxon>
        <taxon>Araneae</taxon>
        <taxon>Araneomorphae</taxon>
        <taxon>Entelegynae</taxon>
        <taxon>Araneoidea</taxon>
        <taxon>Nephilidae</taxon>
        <taxon>Trichonephila</taxon>
        <taxon>Trichonephila inaurata</taxon>
    </lineage>
</organism>
<comment type="caution">
    <text evidence="3">The sequence shown here is derived from an EMBL/GenBank/DDBJ whole genome shotgun (WGS) entry which is preliminary data.</text>
</comment>
<name>A0A8X6XBX1_9ARAC</name>
<keyword evidence="2" id="KW-0812">Transmembrane</keyword>
<dbReference type="OrthoDB" id="75724at2759"/>
<keyword evidence="4" id="KW-1185">Reference proteome</keyword>
<protein>
    <submittedName>
        <fullName evidence="3">Alpha-tocopherol transfer protein-like</fullName>
    </submittedName>
</protein>
<reference evidence="3" key="1">
    <citation type="submission" date="2020-08" db="EMBL/GenBank/DDBJ databases">
        <title>Multicomponent nature underlies the extraordinary mechanical properties of spider dragline silk.</title>
        <authorList>
            <person name="Kono N."/>
            <person name="Nakamura H."/>
            <person name="Mori M."/>
            <person name="Yoshida Y."/>
            <person name="Ohtoshi R."/>
            <person name="Malay A.D."/>
            <person name="Moran D.A.P."/>
            <person name="Tomita M."/>
            <person name="Numata K."/>
            <person name="Arakawa K."/>
        </authorList>
    </citation>
    <scope>NUCLEOTIDE SEQUENCE</scope>
</reference>
<keyword evidence="2" id="KW-1133">Transmembrane helix</keyword>
<dbReference type="PANTHER" id="PTHR10174:SF208">
    <property type="entry name" value="CRAL-TRIO DOMAIN-CONTAINING PROTEIN DDB_G0278031"/>
    <property type="match status" value="1"/>
</dbReference>
<feature type="compositionally biased region" description="Low complexity" evidence="1">
    <location>
        <begin position="471"/>
        <end position="480"/>
    </location>
</feature>
<dbReference type="GO" id="GO:0016020">
    <property type="term" value="C:membrane"/>
    <property type="evidence" value="ECO:0007669"/>
    <property type="project" value="TreeGrafter"/>
</dbReference>
<evidence type="ECO:0000256" key="2">
    <source>
        <dbReference type="SAM" id="Phobius"/>
    </source>
</evidence>
<feature type="non-terminal residue" evidence="3">
    <location>
        <position position="531"/>
    </location>
</feature>
<keyword evidence="2" id="KW-0472">Membrane</keyword>
<feature type="region of interest" description="Disordered" evidence="1">
    <location>
        <begin position="461"/>
        <end position="520"/>
    </location>
</feature>
<evidence type="ECO:0000313" key="3">
    <source>
        <dbReference type="EMBL" id="GFY50046.1"/>
    </source>
</evidence>
<evidence type="ECO:0000313" key="4">
    <source>
        <dbReference type="Proteomes" id="UP000886998"/>
    </source>
</evidence>
<sequence>VHFHSNVEELYDYFPRSILPVELGEDLKETIEENWQQALVLMIIDYVQEESDPVDHEMDEAEDNNNKSSKNSQMLMHFSALETAMGLHLMYHLVIFLPVVIIVSKISYVKRIVKNVVYNERGHFLLISISFAYDKLFIAILLAERFTDSQVLISCIISEEMFSEASNITSESNGVLPFKMKRLPNFVLKKLKEELKKTPETKKSLLKLRKMLIDIYEEKVTFTNLFQKIWLYFSPPSPGRISLAFAFALKERFTELQELITCVISKEMSSESSETTSYSNETLPFKMKHLPDFVLRKLKEELKETPETKLKSLLELRKMLRDEQLTSGIDFQEDFLVQFLRHNKYDVGKAFYYIGNTFRLRRKYPLCLVSLSDEIFRNEEINKTMVVLPKRCPEGCTLVIIRFVHHLKICTPHNLYLLYHKSLHCIPGRYKAFHLVNQSLVVKPCWMILKPFLSEKLRNRKIGKKNPSLPPTTSQTSNPTQSPPPPAESSDSEIEDEDAGKSNPTAVGTPKNRIPPIFVNPPDNWCTLISI</sequence>
<feature type="transmembrane region" description="Helical" evidence="2">
    <location>
        <begin position="84"/>
        <end position="103"/>
    </location>
</feature>
<dbReference type="EMBL" id="BMAV01007295">
    <property type="protein sequence ID" value="GFY50046.1"/>
    <property type="molecule type" value="Genomic_DNA"/>
</dbReference>
<dbReference type="SUPFAM" id="SSF46938">
    <property type="entry name" value="CRAL/TRIO N-terminal domain"/>
    <property type="match status" value="1"/>
</dbReference>
<dbReference type="Gene3D" id="1.10.8.20">
    <property type="entry name" value="N-terminal domain of phosphatidylinositol transfer protein sec14p"/>
    <property type="match status" value="1"/>
</dbReference>
<evidence type="ECO:0000256" key="1">
    <source>
        <dbReference type="SAM" id="MobiDB-lite"/>
    </source>
</evidence>
<gene>
    <name evidence="3" type="primary">NCL1_54939</name>
    <name evidence="3" type="ORF">TNIN_308031</name>
</gene>
<dbReference type="Proteomes" id="UP000886998">
    <property type="component" value="Unassembled WGS sequence"/>
</dbReference>
<dbReference type="InterPro" id="IPR036273">
    <property type="entry name" value="CRAL/TRIO_N_dom_sf"/>
</dbReference>
<dbReference type="AlphaFoldDB" id="A0A8X6XBX1"/>
<dbReference type="PANTHER" id="PTHR10174">
    <property type="entry name" value="ALPHA-TOCOPHEROL TRANSFER PROTEIN-RELATED"/>
    <property type="match status" value="1"/>
</dbReference>
<accession>A0A8X6XBX1</accession>
<dbReference type="InterPro" id="IPR036865">
    <property type="entry name" value="CRAL-TRIO_dom_sf"/>
</dbReference>
<dbReference type="SUPFAM" id="SSF52087">
    <property type="entry name" value="CRAL/TRIO domain"/>
    <property type="match status" value="1"/>
</dbReference>
<feature type="transmembrane region" description="Helical" evidence="2">
    <location>
        <begin position="124"/>
        <end position="143"/>
    </location>
</feature>
<dbReference type="Gene3D" id="3.40.525.10">
    <property type="entry name" value="CRAL-TRIO lipid binding domain"/>
    <property type="match status" value="1"/>
</dbReference>
<proteinExistence type="predicted"/>
<dbReference type="GO" id="GO:1902936">
    <property type="term" value="F:phosphatidylinositol bisphosphate binding"/>
    <property type="evidence" value="ECO:0007669"/>
    <property type="project" value="TreeGrafter"/>
</dbReference>